<dbReference type="Proteomes" id="UP000216113">
    <property type="component" value="Unassembled WGS sequence"/>
</dbReference>
<dbReference type="EMBL" id="NQKL01000014">
    <property type="protein sequence ID" value="OZY40606.1"/>
    <property type="molecule type" value="Genomic_DNA"/>
</dbReference>
<comment type="caution">
    <text evidence="1">The sequence shown here is derived from an EMBL/GenBank/DDBJ whole genome shotgun (WGS) entry which is preliminary data.</text>
</comment>
<name>A0A266LRB7_PSEFR</name>
<dbReference type="RefSeq" id="WP_095030237.1">
    <property type="nucleotide sequence ID" value="NZ_NQKL01000014.1"/>
</dbReference>
<evidence type="ECO:0000313" key="1">
    <source>
        <dbReference type="EMBL" id="OZY40606.1"/>
    </source>
</evidence>
<proteinExistence type="predicted"/>
<accession>A0A266LRB7</accession>
<reference evidence="1 2" key="1">
    <citation type="submission" date="2017-08" db="EMBL/GenBank/DDBJ databases">
        <title>Genomic and metabolic characterisation of spoilage-associated Pseudomonas species.</title>
        <authorList>
            <person name="Stanborough T."/>
            <person name="Fegan N."/>
            <person name="Powell S.M."/>
            <person name="Singh T."/>
            <person name="Tamplin M.L."/>
            <person name="Chandry P.S."/>
        </authorList>
    </citation>
    <scope>NUCLEOTIDE SEQUENCE [LARGE SCALE GENOMIC DNA]</scope>
    <source>
        <strain evidence="1 2">F1820</strain>
    </source>
</reference>
<dbReference type="AlphaFoldDB" id="A0A266LRB7"/>
<organism evidence="1 2">
    <name type="scientific">Pseudomonas fragi</name>
    <dbReference type="NCBI Taxonomy" id="296"/>
    <lineage>
        <taxon>Bacteria</taxon>
        <taxon>Pseudomonadati</taxon>
        <taxon>Pseudomonadota</taxon>
        <taxon>Gammaproteobacteria</taxon>
        <taxon>Pseudomonadales</taxon>
        <taxon>Pseudomonadaceae</taxon>
        <taxon>Pseudomonas</taxon>
    </lineage>
</organism>
<protein>
    <submittedName>
        <fullName evidence="1">Uncharacterized protein</fullName>
    </submittedName>
</protein>
<sequence>MTDNKDKKNSFIDDLDLDSLGLDFNDSIGNQLETSFESSPYKNMNQKTYEGKQNVLMDYLRFYNEDLCIIINNKYAFMPLEQNMSMSVFDEGLKSLIHGKSRTPREIFDLKIKLMEFLRNKDDRYSLFSRTLLEPEEQNLFFDKNLYELDQKYFGLGISRKKFSVMQPFQIIELLHGKNLKKHHLSEMFDELRCDRISQHYPSAKPDTPKS</sequence>
<evidence type="ECO:0000313" key="2">
    <source>
        <dbReference type="Proteomes" id="UP000216113"/>
    </source>
</evidence>
<gene>
    <name evidence="1" type="ORF">CJF43_17365</name>
</gene>